<keyword evidence="3" id="KW-0255">Endonuclease</keyword>
<name>A0ABW7GQC2_9BURK</name>
<proteinExistence type="predicted"/>
<comment type="caution">
    <text evidence="8">The sequence shown here is derived from an EMBL/GenBank/DDBJ whole genome shotgun (WGS) entry which is preliminary data.</text>
</comment>
<evidence type="ECO:0000256" key="7">
    <source>
        <dbReference type="SAM" id="SignalP"/>
    </source>
</evidence>
<evidence type="ECO:0000256" key="1">
    <source>
        <dbReference type="ARBA" id="ARBA00022722"/>
    </source>
</evidence>
<dbReference type="RefSeq" id="WP_394513451.1">
    <property type="nucleotide sequence ID" value="NZ_JBIGHX010000009.1"/>
</dbReference>
<evidence type="ECO:0000256" key="4">
    <source>
        <dbReference type="ARBA" id="ARBA00022801"/>
    </source>
</evidence>
<evidence type="ECO:0000256" key="5">
    <source>
        <dbReference type="ARBA" id="ARBA00023157"/>
    </source>
</evidence>
<reference evidence="8 9" key="1">
    <citation type="submission" date="2024-08" db="EMBL/GenBank/DDBJ databases">
        <authorList>
            <person name="Lu H."/>
        </authorList>
    </citation>
    <scope>NUCLEOTIDE SEQUENCE [LARGE SCALE GENOMIC DNA]</scope>
    <source>
        <strain evidence="8 9">DXS20W</strain>
    </source>
</reference>
<organism evidence="8 9">
    <name type="scientific">Pelomonas lactea</name>
    <dbReference type="NCBI Taxonomy" id="3299030"/>
    <lineage>
        <taxon>Bacteria</taxon>
        <taxon>Pseudomonadati</taxon>
        <taxon>Pseudomonadota</taxon>
        <taxon>Betaproteobacteria</taxon>
        <taxon>Burkholderiales</taxon>
        <taxon>Sphaerotilaceae</taxon>
        <taxon>Roseateles</taxon>
    </lineage>
</organism>
<keyword evidence="4" id="KW-0378">Hydrolase</keyword>
<keyword evidence="2" id="KW-0479">Metal-binding</keyword>
<dbReference type="PANTHER" id="PTHR33146:SF26">
    <property type="entry name" value="ENDONUCLEASE 4"/>
    <property type="match status" value="1"/>
</dbReference>
<dbReference type="PANTHER" id="PTHR33146">
    <property type="entry name" value="ENDONUCLEASE 4"/>
    <property type="match status" value="1"/>
</dbReference>
<dbReference type="Proteomes" id="UP001606302">
    <property type="component" value="Unassembled WGS sequence"/>
</dbReference>
<sequence>MRILFSANVLLLSLLAASSAHAWGAEGHRLIGEMAEAQLTPAARAEVTRLLAAEPGATMASVSTWADQIRSPETAPWHYVNPPPGDCSYERGRDCEDGQCAVEAVREQVTILKSGASDAQRLTALKWVIHLAGDIHQPLHAGFKGDKGGNLYQVRAFGRGTNLHSLWDGALIRNRAAGIDALRVDASTYGAAAPAAPQPAAWAIESCKVVSSPGFYPDGRFIEQSYIDQWDPVLVARLKSAAQRLAATLNDALR</sequence>
<gene>
    <name evidence="8" type="ORF">ACG04Q_21425</name>
</gene>
<keyword evidence="7" id="KW-0732">Signal</keyword>
<feature type="signal peptide" evidence="7">
    <location>
        <begin position="1"/>
        <end position="22"/>
    </location>
</feature>
<evidence type="ECO:0000256" key="2">
    <source>
        <dbReference type="ARBA" id="ARBA00022723"/>
    </source>
</evidence>
<evidence type="ECO:0000313" key="8">
    <source>
        <dbReference type="EMBL" id="MFG6464144.1"/>
    </source>
</evidence>
<dbReference type="InterPro" id="IPR003154">
    <property type="entry name" value="S1/P1nuclease"/>
</dbReference>
<accession>A0ABW7GQC2</accession>
<dbReference type="SUPFAM" id="SSF48537">
    <property type="entry name" value="Phospholipase C/P1 nuclease"/>
    <property type="match status" value="1"/>
</dbReference>
<evidence type="ECO:0000313" key="9">
    <source>
        <dbReference type="Proteomes" id="UP001606302"/>
    </source>
</evidence>
<keyword evidence="1" id="KW-0540">Nuclease</keyword>
<dbReference type="CDD" id="cd11010">
    <property type="entry name" value="S1-P1_nuclease"/>
    <property type="match status" value="1"/>
</dbReference>
<feature type="chain" id="PRO_5045380676" evidence="7">
    <location>
        <begin position="23"/>
        <end position="254"/>
    </location>
</feature>
<evidence type="ECO:0000256" key="6">
    <source>
        <dbReference type="ARBA" id="ARBA00023180"/>
    </source>
</evidence>
<dbReference type="Gene3D" id="1.10.575.10">
    <property type="entry name" value="P1 Nuclease"/>
    <property type="match status" value="1"/>
</dbReference>
<keyword evidence="6" id="KW-0325">Glycoprotein</keyword>
<protein>
    <submittedName>
        <fullName evidence="8">S1/P1 nuclease</fullName>
    </submittedName>
</protein>
<dbReference type="Pfam" id="PF02265">
    <property type="entry name" value="S1-P1_nuclease"/>
    <property type="match status" value="1"/>
</dbReference>
<keyword evidence="5" id="KW-1015">Disulfide bond</keyword>
<keyword evidence="9" id="KW-1185">Reference proteome</keyword>
<dbReference type="EMBL" id="JBIGHX010000009">
    <property type="protein sequence ID" value="MFG6464144.1"/>
    <property type="molecule type" value="Genomic_DNA"/>
</dbReference>
<dbReference type="InterPro" id="IPR008947">
    <property type="entry name" value="PLipase_C/P1_nuclease_dom_sf"/>
</dbReference>
<evidence type="ECO:0000256" key="3">
    <source>
        <dbReference type="ARBA" id="ARBA00022759"/>
    </source>
</evidence>